<reference evidence="1 2" key="1">
    <citation type="submission" date="2014-04" db="EMBL/GenBank/DDBJ databases">
        <authorList>
            <consortium name="DOE Joint Genome Institute"/>
            <person name="Kuo A."/>
            <person name="Gay G."/>
            <person name="Dore J."/>
            <person name="Kohler A."/>
            <person name="Nagy L.G."/>
            <person name="Floudas D."/>
            <person name="Copeland A."/>
            <person name="Barry K.W."/>
            <person name="Cichocki N."/>
            <person name="Veneault-Fourrey C."/>
            <person name="LaButti K."/>
            <person name="Lindquist E.A."/>
            <person name="Lipzen A."/>
            <person name="Lundell T."/>
            <person name="Morin E."/>
            <person name="Murat C."/>
            <person name="Sun H."/>
            <person name="Tunlid A."/>
            <person name="Henrissat B."/>
            <person name="Grigoriev I.V."/>
            <person name="Hibbett D.S."/>
            <person name="Martin F."/>
            <person name="Nordberg H.P."/>
            <person name="Cantor M.N."/>
            <person name="Hua S.X."/>
        </authorList>
    </citation>
    <scope>NUCLEOTIDE SEQUENCE [LARGE SCALE GENOMIC DNA]</scope>
    <source>
        <strain evidence="2">h7</strain>
    </source>
</reference>
<organism evidence="1 2">
    <name type="scientific">Hebeloma cylindrosporum</name>
    <dbReference type="NCBI Taxonomy" id="76867"/>
    <lineage>
        <taxon>Eukaryota</taxon>
        <taxon>Fungi</taxon>
        <taxon>Dikarya</taxon>
        <taxon>Basidiomycota</taxon>
        <taxon>Agaricomycotina</taxon>
        <taxon>Agaricomycetes</taxon>
        <taxon>Agaricomycetidae</taxon>
        <taxon>Agaricales</taxon>
        <taxon>Agaricineae</taxon>
        <taxon>Hymenogastraceae</taxon>
        <taxon>Hebeloma</taxon>
    </lineage>
</organism>
<reference evidence="2" key="2">
    <citation type="submission" date="2015-01" db="EMBL/GenBank/DDBJ databases">
        <title>Evolutionary Origins and Diversification of the Mycorrhizal Mutualists.</title>
        <authorList>
            <consortium name="DOE Joint Genome Institute"/>
            <consortium name="Mycorrhizal Genomics Consortium"/>
            <person name="Kohler A."/>
            <person name="Kuo A."/>
            <person name="Nagy L.G."/>
            <person name="Floudas D."/>
            <person name="Copeland A."/>
            <person name="Barry K.W."/>
            <person name="Cichocki N."/>
            <person name="Veneault-Fourrey C."/>
            <person name="LaButti K."/>
            <person name="Lindquist E.A."/>
            <person name="Lipzen A."/>
            <person name="Lundell T."/>
            <person name="Morin E."/>
            <person name="Murat C."/>
            <person name="Riley R."/>
            <person name="Ohm R."/>
            <person name="Sun H."/>
            <person name="Tunlid A."/>
            <person name="Henrissat B."/>
            <person name="Grigoriev I.V."/>
            <person name="Hibbett D.S."/>
            <person name="Martin F."/>
        </authorList>
    </citation>
    <scope>NUCLEOTIDE SEQUENCE [LARGE SCALE GENOMIC DNA]</scope>
    <source>
        <strain evidence="2">h7</strain>
    </source>
</reference>
<dbReference type="AlphaFoldDB" id="A0A0C2Z1Y2"/>
<sequence length="69" mass="7732">MSRQAARVVVISVSRGHTVHLFYTTLLNATRCEQRHQRQSRTEFGVYVTFDHALGTGVLTSTKKVGNGR</sequence>
<gene>
    <name evidence="1" type="ORF">M413DRAFT_440706</name>
</gene>
<dbReference type="EMBL" id="KN831770">
    <property type="protein sequence ID" value="KIM47207.1"/>
    <property type="molecule type" value="Genomic_DNA"/>
</dbReference>
<name>A0A0C2Z1Y2_HEBCY</name>
<evidence type="ECO:0000313" key="2">
    <source>
        <dbReference type="Proteomes" id="UP000053424"/>
    </source>
</evidence>
<feature type="non-terminal residue" evidence="1">
    <location>
        <position position="69"/>
    </location>
</feature>
<accession>A0A0C2Z1Y2</accession>
<protein>
    <submittedName>
        <fullName evidence="1">Uncharacterized protein</fullName>
    </submittedName>
</protein>
<dbReference type="Proteomes" id="UP000053424">
    <property type="component" value="Unassembled WGS sequence"/>
</dbReference>
<dbReference type="HOGENOM" id="CLU_2782776_0_0_1"/>
<keyword evidence="2" id="KW-1185">Reference proteome</keyword>
<proteinExistence type="predicted"/>
<evidence type="ECO:0000313" key="1">
    <source>
        <dbReference type="EMBL" id="KIM47207.1"/>
    </source>
</evidence>